<dbReference type="Proteomes" id="UP000315825">
    <property type="component" value="Unassembled WGS sequence"/>
</dbReference>
<evidence type="ECO:0000256" key="3">
    <source>
        <dbReference type="ARBA" id="ARBA00022679"/>
    </source>
</evidence>
<organism evidence="8 9">
    <name type="scientific">SAR86 cluster bacterium</name>
    <dbReference type="NCBI Taxonomy" id="2030880"/>
    <lineage>
        <taxon>Bacteria</taxon>
        <taxon>Pseudomonadati</taxon>
        <taxon>Pseudomonadota</taxon>
        <taxon>Gammaproteobacteria</taxon>
        <taxon>SAR86 cluster</taxon>
    </lineage>
</organism>
<dbReference type="NCBIfam" id="TIGR00097">
    <property type="entry name" value="HMP-P_kinase"/>
    <property type="match status" value="1"/>
</dbReference>
<protein>
    <recommendedName>
        <fullName evidence="2">hydroxymethylpyrimidine kinase</fullName>
        <ecNumber evidence="2">2.7.1.49</ecNumber>
    </recommendedName>
</protein>
<keyword evidence="3 8" id="KW-0808">Transferase</keyword>
<dbReference type="CDD" id="cd01169">
    <property type="entry name" value="HMPP_kinase"/>
    <property type="match status" value="1"/>
</dbReference>
<dbReference type="FunFam" id="3.40.1190.20:FF:000003">
    <property type="entry name" value="Phosphomethylpyrimidine kinase ThiD"/>
    <property type="match status" value="1"/>
</dbReference>
<evidence type="ECO:0000256" key="5">
    <source>
        <dbReference type="ARBA" id="ARBA00022777"/>
    </source>
</evidence>
<sequence length="263" mass="28224">MRQKKIPKILIIAGSDSGGGAGIQADIKTASFFKVFATTAITAVTSQNTTGVQSIHPVPSVEIQKQIRSVSEDLPPEIIKIGMLGTEEIVDTVFEEIQNFKIVLDPVMVATSGDKLIDDKCIEGIKSKLIPISYLVTPNSFEAEILTGVKIESLEQQKQAAREIKKLGTKNVLVKGGHVNNGKSLVDILINEKGDLKLFKSERIESKNTHGTGCTLSTAIASNIANKVGLEKAVTESISYVQKGIKNAPDFGTGKGPLLHFDV</sequence>
<dbReference type="InterPro" id="IPR004399">
    <property type="entry name" value="HMP/HMP-P_kinase_dom"/>
</dbReference>
<evidence type="ECO:0000256" key="6">
    <source>
        <dbReference type="ARBA" id="ARBA00022840"/>
    </source>
</evidence>
<keyword evidence="4" id="KW-0547">Nucleotide-binding</keyword>
<gene>
    <name evidence="8" type="primary">thiD</name>
    <name evidence="8" type="ORF">EVA92_04710</name>
</gene>
<dbReference type="UniPathway" id="UPA00060">
    <property type="reaction ID" value="UER00138"/>
</dbReference>
<dbReference type="GO" id="GO:0005524">
    <property type="term" value="F:ATP binding"/>
    <property type="evidence" value="ECO:0007669"/>
    <property type="project" value="UniProtKB-KW"/>
</dbReference>
<proteinExistence type="predicted"/>
<evidence type="ECO:0000256" key="4">
    <source>
        <dbReference type="ARBA" id="ARBA00022741"/>
    </source>
</evidence>
<dbReference type="EMBL" id="SHBE01000012">
    <property type="protein sequence ID" value="RZO25705.1"/>
    <property type="molecule type" value="Genomic_DNA"/>
</dbReference>
<name>A0A520MWW7_9GAMM</name>
<dbReference type="PANTHER" id="PTHR20858">
    <property type="entry name" value="PHOSPHOMETHYLPYRIMIDINE KINASE"/>
    <property type="match status" value="1"/>
</dbReference>
<keyword evidence="6" id="KW-0067">ATP-binding</keyword>
<dbReference type="EC" id="2.7.1.49" evidence="2"/>
<dbReference type="AlphaFoldDB" id="A0A520MWW7"/>
<dbReference type="GO" id="GO:0009228">
    <property type="term" value="P:thiamine biosynthetic process"/>
    <property type="evidence" value="ECO:0007669"/>
    <property type="project" value="InterPro"/>
</dbReference>
<accession>A0A520MWW7</accession>
<dbReference type="InterPro" id="IPR029056">
    <property type="entry name" value="Ribokinase-like"/>
</dbReference>
<evidence type="ECO:0000256" key="1">
    <source>
        <dbReference type="ARBA" id="ARBA00004948"/>
    </source>
</evidence>
<comment type="pathway">
    <text evidence="1">Cofactor biosynthesis; thiamine diphosphate biosynthesis.</text>
</comment>
<dbReference type="Pfam" id="PF08543">
    <property type="entry name" value="Phos_pyr_kin"/>
    <property type="match status" value="1"/>
</dbReference>
<dbReference type="GO" id="GO:0005829">
    <property type="term" value="C:cytosol"/>
    <property type="evidence" value="ECO:0007669"/>
    <property type="project" value="TreeGrafter"/>
</dbReference>
<evidence type="ECO:0000313" key="9">
    <source>
        <dbReference type="Proteomes" id="UP000315825"/>
    </source>
</evidence>
<dbReference type="InterPro" id="IPR013749">
    <property type="entry name" value="PM/HMP-P_kinase-1"/>
</dbReference>
<dbReference type="SUPFAM" id="SSF53613">
    <property type="entry name" value="Ribokinase-like"/>
    <property type="match status" value="1"/>
</dbReference>
<comment type="caution">
    <text evidence="8">The sequence shown here is derived from an EMBL/GenBank/DDBJ whole genome shotgun (WGS) entry which is preliminary data.</text>
</comment>
<evidence type="ECO:0000313" key="8">
    <source>
        <dbReference type="EMBL" id="RZO25705.1"/>
    </source>
</evidence>
<keyword evidence="5 8" id="KW-0418">Kinase</keyword>
<evidence type="ECO:0000256" key="2">
    <source>
        <dbReference type="ARBA" id="ARBA00012135"/>
    </source>
</evidence>
<dbReference type="GO" id="GO:0008902">
    <property type="term" value="F:hydroxymethylpyrimidine kinase activity"/>
    <property type="evidence" value="ECO:0007669"/>
    <property type="project" value="UniProtKB-EC"/>
</dbReference>
<reference evidence="8 9" key="1">
    <citation type="submission" date="2019-02" db="EMBL/GenBank/DDBJ databases">
        <title>Prokaryotic population dynamics and viral predation in marine succession experiment using metagenomics: the confinement effect.</title>
        <authorList>
            <person name="Haro-Moreno J.M."/>
            <person name="Rodriguez-Valera F."/>
            <person name="Lopez-Perez M."/>
        </authorList>
    </citation>
    <scope>NUCLEOTIDE SEQUENCE [LARGE SCALE GENOMIC DNA]</scope>
    <source>
        <strain evidence="8">MED-G159</strain>
    </source>
</reference>
<dbReference type="Gene3D" id="3.40.1190.20">
    <property type="match status" value="1"/>
</dbReference>
<dbReference type="GO" id="GO:0008972">
    <property type="term" value="F:phosphomethylpyrimidine kinase activity"/>
    <property type="evidence" value="ECO:0007669"/>
    <property type="project" value="InterPro"/>
</dbReference>
<dbReference type="GO" id="GO:0009229">
    <property type="term" value="P:thiamine diphosphate biosynthetic process"/>
    <property type="evidence" value="ECO:0007669"/>
    <property type="project" value="UniProtKB-UniPathway"/>
</dbReference>
<feature type="domain" description="Pyridoxamine kinase/Phosphomethylpyrimidine kinase" evidence="7">
    <location>
        <begin position="16"/>
        <end position="258"/>
    </location>
</feature>
<evidence type="ECO:0000259" key="7">
    <source>
        <dbReference type="Pfam" id="PF08543"/>
    </source>
</evidence>
<dbReference type="PANTHER" id="PTHR20858:SF17">
    <property type="entry name" value="HYDROXYMETHYLPYRIMIDINE_PHOSPHOMETHYLPYRIMIDINE KINASE THI20-RELATED"/>
    <property type="match status" value="1"/>
</dbReference>